<comment type="caution">
    <text evidence="3">The sequence shown here is derived from an EMBL/GenBank/DDBJ whole genome shotgun (WGS) entry which is preliminary data.</text>
</comment>
<dbReference type="SUPFAM" id="SSF53756">
    <property type="entry name" value="UDP-Glycosyltransferase/glycogen phosphorylase"/>
    <property type="match status" value="1"/>
</dbReference>
<evidence type="ECO:0000313" key="3">
    <source>
        <dbReference type="EMBL" id="SEK01288.1"/>
    </source>
</evidence>
<evidence type="ECO:0000259" key="1">
    <source>
        <dbReference type="Pfam" id="PF00534"/>
    </source>
</evidence>
<reference evidence="3 4" key="1">
    <citation type="submission" date="2016-10" db="EMBL/GenBank/DDBJ databases">
        <authorList>
            <person name="Varghese N."/>
            <person name="Submissions S."/>
        </authorList>
    </citation>
    <scope>NUCLEOTIDE SEQUENCE [LARGE SCALE GENOMIC DNA]</scope>
    <source>
        <strain evidence="3 4">FF3</strain>
    </source>
</reference>
<dbReference type="AlphaFoldDB" id="A0A975WDJ8"/>
<dbReference type="PANTHER" id="PTHR12526:SF630">
    <property type="entry name" value="GLYCOSYLTRANSFERASE"/>
    <property type="match status" value="1"/>
</dbReference>
<dbReference type="Pfam" id="PF13439">
    <property type="entry name" value="Glyco_transf_4"/>
    <property type="match status" value="1"/>
</dbReference>
<dbReference type="GO" id="GO:0016757">
    <property type="term" value="F:glycosyltransferase activity"/>
    <property type="evidence" value="ECO:0007669"/>
    <property type="project" value="InterPro"/>
</dbReference>
<name>A0A975WDJ8_9RHOB</name>
<keyword evidence="4" id="KW-1185">Reference proteome</keyword>
<dbReference type="EMBL" id="FNYY01000018">
    <property type="protein sequence ID" value="SEK01288.1"/>
    <property type="molecule type" value="Genomic_DNA"/>
</dbReference>
<feature type="domain" description="Glycosyltransferase subfamily 4-like N-terminal" evidence="2">
    <location>
        <begin position="14"/>
        <end position="177"/>
    </location>
</feature>
<sequence length="381" mass="40679">MRIVHVVTRLLRAGSEENTLACCRWQAEAGHEVVLVHGAEADAALAAAAGVRCIALPEMVHPIRPYADARALAALRRLYLRLAPDVVHSHQSKAGVLGRLAADVVPEARVIHGLHLLPWAHVSAARRRVYLAAERAVAGRTDAFIGVSRALCEAYAAAGIAPRGRLHCVRSGMDLARFREARPPPDWRSLLHLPPGAPRPPVAVMLAALEPRKRHVAFLRAFAALRRLMPEMRVILAGAGPEEARIRRTMAQLGLGDRVTLCGHRADPEALLALADISLLASEREGLPRVAVQSLAAGVPVLINDLPGIDEVLCDGVNGRILPARDPAALVREMLDLSRSPARLAKLRQGAATSDLGAWAQARLGPDTTALYGASRAGVAA</sequence>
<dbReference type="Pfam" id="PF00534">
    <property type="entry name" value="Glycos_transf_1"/>
    <property type="match status" value="1"/>
</dbReference>
<feature type="domain" description="Glycosyl transferase family 1" evidence="1">
    <location>
        <begin position="199"/>
        <end position="351"/>
    </location>
</feature>
<dbReference type="GeneID" id="80820167"/>
<evidence type="ECO:0000259" key="2">
    <source>
        <dbReference type="Pfam" id="PF13439"/>
    </source>
</evidence>
<accession>A0A975WDJ8</accession>
<dbReference type="InterPro" id="IPR001296">
    <property type="entry name" value="Glyco_trans_1"/>
</dbReference>
<dbReference type="RefSeq" id="WP_074838384.1">
    <property type="nucleotide sequence ID" value="NZ_FNYY01000018.1"/>
</dbReference>
<dbReference type="Proteomes" id="UP000182932">
    <property type="component" value="Unassembled WGS sequence"/>
</dbReference>
<organism evidence="3 4">
    <name type="scientific">Marinovum algicola</name>
    <dbReference type="NCBI Taxonomy" id="42444"/>
    <lineage>
        <taxon>Bacteria</taxon>
        <taxon>Pseudomonadati</taxon>
        <taxon>Pseudomonadota</taxon>
        <taxon>Alphaproteobacteria</taxon>
        <taxon>Rhodobacterales</taxon>
        <taxon>Roseobacteraceae</taxon>
        <taxon>Marinovum</taxon>
    </lineage>
</organism>
<gene>
    <name evidence="3" type="ORF">SAMN04487940_11857</name>
</gene>
<protein>
    <submittedName>
        <fullName evidence="3">Glycosyltransferase involved in cell wall bisynthesis</fullName>
    </submittedName>
</protein>
<dbReference type="InterPro" id="IPR028098">
    <property type="entry name" value="Glyco_trans_4-like_N"/>
</dbReference>
<proteinExistence type="predicted"/>
<dbReference type="PANTHER" id="PTHR12526">
    <property type="entry name" value="GLYCOSYLTRANSFERASE"/>
    <property type="match status" value="1"/>
</dbReference>
<dbReference type="Gene3D" id="3.40.50.2000">
    <property type="entry name" value="Glycogen Phosphorylase B"/>
    <property type="match status" value="2"/>
</dbReference>
<evidence type="ECO:0000313" key="4">
    <source>
        <dbReference type="Proteomes" id="UP000182932"/>
    </source>
</evidence>